<gene>
    <name evidence="6" type="ORF">G6M46_07145</name>
</gene>
<dbReference type="InterPro" id="IPR022694">
    <property type="entry name" value="3-OHacyl-CoA_DH"/>
</dbReference>
<dbReference type="EMBL" id="JAAMAY010000007">
    <property type="protein sequence ID" value="NTC27934.1"/>
    <property type="molecule type" value="Genomic_DNA"/>
</dbReference>
<dbReference type="Pfam" id="PF02737">
    <property type="entry name" value="3HCDH_N"/>
    <property type="match status" value="1"/>
</dbReference>
<dbReference type="PANTHER" id="PTHR48075">
    <property type="entry name" value="3-HYDROXYACYL-COA DEHYDROGENASE FAMILY PROTEIN"/>
    <property type="match status" value="1"/>
</dbReference>
<dbReference type="InterPro" id="IPR006108">
    <property type="entry name" value="3HC_DH_C"/>
</dbReference>
<dbReference type="PANTHER" id="PTHR48075:SF5">
    <property type="entry name" value="3-HYDROXYBUTYRYL-COA DEHYDROGENASE"/>
    <property type="match status" value="1"/>
</dbReference>
<comment type="similarity">
    <text evidence="1">Belongs to the 3-hydroxyacyl-CoA dehydrogenase family.</text>
</comment>
<dbReference type="GO" id="GO:0070403">
    <property type="term" value="F:NAD+ binding"/>
    <property type="evidence" value="ECO:0007669"/>
    <property type="project" value="InterPro"/>
</dbReference>
<sequence length="297" mass="31889">MTDKRTVAVLGAGTMGAGIAGVFASLGYPVRIYSRSQDTLDAAKAKIESTAGVQVTVHYTTLLHDCVAGADIVSENLAEDVALKQQIFAQIEPLVSDRCLLTTNTSSVPITLIAENLKDPSRLVGIHWFNPPAVMPLVEIVRGEQTSDEVVKVARELSAAVGKEVIEVKSDVAGFVINRLQYAILREALHLVSAGVASIEDVDRAVETTLAPRWSSAGPLRLMDMAGLDTVEKVAAILMPVLDREVGVPELVRSLCADGAFGTKSGRGFYKWTHGSIEAALVNRDETVRLLTERRKA</sequence>
<dbReference type="InterPro" id="IPR006180">
    <property type="entry name" value="3-OHacyl-CoA_DH_CS"/>
</dbReference>
<evidence type="ECO:0000256" key="3">
    <source>
        <dbReference type="PIRSR" id="PIRSR000105-1"/>
    </source>
</evidence>
<dbReference type="GO" id="GO:0016616">
    <property type="term" value="F:oxidoreductase activity, acting on the CH-OH group of donors, NAD or NADP as acceptor"/>
    <property type="evidence" value="ECO:0007669"/>
    <property type="project" value="InterPro"/>
</dbReference>
<dbReference type="InterPro" id="IPR008927">
    <property type="entry name" value="6-PGluconate_DH-like_C_sf"/>
</dbReference>
<evidence type="ECO:0000313" key="6">
    <source>
        <dbReference type="EMBL" id="NTC27934.1"/>
    </source>
</evidence>
<dbReference type="PIRSF" id="PIRSF000105">
    <property type="entry name" value="HCDH"/>
    <property type="match status" value="1"/>
</dbReference>
<keyword evidence="2" id="KW-0560">Oxidoreductase</keyword>
<dbReference type="GO" id="GO:0006631">
    <property type="term" value="P:fatty acid metabolic process"/>
    <property type="evidence" value="ECO:0007669"/>
    <property type="project" value="InterPro"/>
</dbReference>
<feature type="site" description="Important for catalytic activity" evidence="3">
    <location>
        <position position="127"/>
    </location>
</feature>
<protein>
    <submittedName>
        <fullName evidence="6">3-hydroxyacyl-CoA dehydrogenase family protein</fullName>
    </submittedName>
</protein>
<dbReference type="Proteomes" id="UP000702952">
    <property type="component" value="Unassembled WGS sequence"/>
</dbReference>
<evidence type="ECO:0000259" key="4">
    <source>
        <dbReference type="Pfam" id="PF00725"/>
    </source>
</evidence>
<evidence type="ECO:0000256" key="2">
    <source>
        <dbReference type="ARBA" id="ARBA00023002"/>
    </source>
</evidence>
<evidence type="ECO:0000259" key="5">
    <source>
        <dbReference type="Pfam" id="PF02737"/>
    </source>
</evidence>
<dbReference type="Gene3D" id="1.10.1040.10">
    <property type="entry name" value="N-(1-d-carboxylethyl)-l-norvaline Dehydrogenase, domain 2"/>
    <property type="match status" value="1"/>
</dbReference>
<proteinExistence type="inferred from homology"/>
<feature type="domain" description="3-hydroxyacyl-CoA dehydrogenase NAD binding" evidence="5">
    <location>
        <begin position="6"/>
        <end position="169"/>
    </location>
</feature>
<accession>A0AA44F2D3</accession>
<feature type="domain" description="3-hydroxyacyl-CoA dehydrogenase C-terminal" evidence="4">
    <location>
        <begin position="174"/>
        <end position="272"/>
    </location>
</feature>
<dbReference type="SUPFAM" id="SSF48179">
    <property type="entry name" value="6-phosphogluconate dehydrogenase C-terminal domain-like"/>
    <property type="match status" value="1"/>
</dbReference>
<dbReference type="InterPro" id="IPR013328">
    <property type="entry name" value="6PGD_dom2"/>
</dbReference>
<dbReference type="SUPFAM" id="SSF51735">
    <property type="entry name" value="NAD(P)-binding Rossmann-fold domains"/>
    <property type="match status" value="1"/>
</dbReference>
<dbReference type="PROSITE" id="PS00067">
    <property type="entry name" value="3HCDH"/>
    <property type="match status" value="1"/>
</dbReference>
<dbReference type="InterPro" id="IPR036291">
    <property type="entry name" value="NAD(P)-bd_dom_sf"/>
</dbReference>
<evidence type="ECO:0000256" key="1">
    <source>
        <dbReference type="ARBA" id="ARBA00009463"/>
    </source>
</evidence>
<reference evidence="6" key="1">
    <citation type="journal article" date="2020" name="Science">
        <title>Unexpected conservation and global transmission of agrobacterial virulence plasmids.</title>
        <authorList>
            <person name="Weisberg A.J."/>
            <person name="Davis E.W. 2nd"/>
            <person name="Tabima J."/>
            <person name="Belcher M.S."/>
            <person name="Miller M."/>
            <person name="Kuo C.H."/>
            <person name="Loper J.E."/>
            <person name="Grunwald N.J."/>
            <person name="Putnam M.L."/>
            <person name="Chang J.H."/>
        </authorList>
    </citation>
    <scope>NUCLEOTIDE SEQUENCE</scope>
    <source>
        <strain evidence="6">17-1853-1a</strain>
    </source>
</reference>
<dbReference type="Gene3D" id="3.40.50.720">
    <property type="entry name" value="NAD(P)-binding Rossmann-like Domain"/>
    <property type="match status" value="1"/>
</dbReference>
<dbReference type="InterPro" id="IPR006176">
    <property type="entry name" value="3-OHacyl-CoA_DH_NAD-bd"/>
</dbReference>
<organism evidence="6 7">
    <name type="scientific">Agrobacterium tumefaciens</name>
    <dbReference type="NCBI Taxonomy" id="358"/>
    <lineage>
        <taxon>Bacteria</taxon>
        <taxon>Pseudomonadati</taxon>
        <taxon>Pseudomonadota</taxon>
        <taxon>Alphaproteobacteria</taxon>
        <taxon>Hyphomicrobiales</taxon>
        <taxon>Rhizobiaceae</taxon>
        <taxon>Rhizobium/Agrobacterium group</taxon>
        <taxon>Agrobacterium</taxon>
        <taxon>Agrobacterium tumefaciens complex</taxon>
    </lineage>
</organism>
<comment type="caution">
    <text evidence="6">The sequence shown here is derived from an EMBL/GenBank/DDBJ whole genome shotgun (WGS) entry which is preliminary data.</text>
</comment>
<name>A0AA44F2D3_AGRTU</name>
<dbReference type="Pfam" id="PF00725">
    <property type="entry name" value="3HCDH"/>
    <property type="match status" value="1"/>
</dbReference>
<dbReference type="AlphaFoldDB" id="A0AA44F2D3"/>
<evidence type="ECO:0000313" key="7">
    <source>
        <dbReference type="Proteomes" id="UP000702952"/>
    </source>
</evidence>